<dbReference type="AlphaFoldDB" id="A0A560JPJ2"/>
<name>A0A560JPJ2_9BRAD</name>
<comment type="caution">
    <text evidence="1">The sequence shown here is derived from an EMBL/GenBank/DDBJ whole genome shotgun (WGS) entry which is preliminary data.</text>
</comment>
<proteinExistence type="predicted"/>
<dbReference type="Proteomes" id="UP000315914">
    <property type="component" value="Unassembled WGS sequence"/>
</dbReference>
<dbReference type="EMBL" id="VITW01000008">
    <property type="protein sequence ID" value="TWB70240.1"/>
    <property type="molecule type" value="Genomic_DNA"/>
</dbReference>
<evidence type="ECO:0000313" key="2">
    <source>
        <dbReference type="Proteomes" id="UP000315914"/>
    </source>
</evidence>
<reference evidence="1 2" key="1">
    <citation type="submission" date="2019-06" db="EMBL/GenBank/DDBJ databases">
        <title>Genomic Encyclopedia of Type Strains, Phase IV (KMG-V): Genome sequencing to study the core and pangenomes of soil and plant-associated prokaryotes.</title>
        <authorList>
            <person name="Whitman W."/>
        </authorList>
    </citation>
    <scope>NUCLEOTIDE SEQUENCE [LARGE SCALE GENOMIC DNA]</scope>
    <source>
        <strain evidence="1 2">BR 10556</strain>
    </source>
</reference>
<accession>A0A560JPJ2</accession>
<keyword evidence="2" id="KW-1185">Reference proteome</keyword>
<gene>
    <name evidence="1" type="ORF">FBZ95_108241</name>
</gene>
<evidence type="ECO:0000313" key="1">
    <source>
        <dbReference type="EMBL" id="TWB70240.1"/>
    </source>
</evidence>
<dbReference type="OrthoDB" id="8236728at2"/>
<organism evidence="1 2">
    <name type="scientific">Bradyrhizobium sacchari</name>
    <dbReference type="NCBI Taxonomy" id="1399419"/>
    <lineage>
        <taxon>Bacteria</taxon>
        <taxon>Pseudomonadati</taxon>
        <taxon>Pseudomonadota</taxon>
        <taxon>Alphaproteobacteria</taxon>
        <taxon>Hyphomicrobiales</taxon>
        <taxon>Nitrobacteraceae</taxon>
        <taxon>Bradyrhizobium</taxon>
    </lineage>
</organism>
<protein>
    <submittedName>
        <fullName evidence="1">Uncharacterized protein</fullName>
    </submittedName>
</protein>
<sequence length="124" mass="14226">MQRYVARANIDHYIGLLNGNDLPPHNRDTILKLLIAEEDTLSHDLEHLEFAESRAASGRQRLNHLMRLRSDFAPGTTERAQADRTVVNFEELQALLDDLCHRLRDQVNARHLQPPHPTRGFTTA</sequence>
<dbReference type="RefSeq" id="WP_080135702.1">
    <property type="nucleotide sequence ID" value="NZ_LWIG01000009.1"/>
</dbReference>